<feature type="region of interest" description="Disordered" evidence="1">
    <location>
        <begin position="268"/>
        <end position="408"/>
    </location>
</feature>
<reference evidence="2" key="3">
    <citation type="submission" date="2022-01" db="UniProtKB">
        <authorList>
            <consortium name="EnsemblPlants"/>
        </authorList>
    </citation>
    <scope>IDENTIFICATION</scope>
    <source>
        <strain evidence="2">subsp. vulgare</strain>
    </source>
</reference>
<evidence type="ECO:0008006" key="4">
    <source>
        <dbReference type="Google" id="ProtNLM"/>
    </source>
</evidence>
<dbReference type="Proteomes" id="UP000011116">
    <property type="component" value="Chromosome 3H"/>
</dbReference>
<reference evidence="2" key="2">
    <citation type="submission" date="2020-10" db="EMBL/GenBank/DDBJ databases">
        <authorList>
            <person name="Scholz U."/>
            <person name="Mascher M."/>
            <person name="Fiebig A."/>
        </authorList>
    </citation>
    <scope>NUCLEOTIDE SEQUENCE [LARGE SCALE GENOMIC DNA]</scope>
    <source>
        <strain evidence="2">cv. Morex</strain>
    </source>
</reference>
<feature type="compositionally biased region" description="Low complexity" evidence="1">
    <location>
        <begin position="235"/>
        <end position="247"/>
    </location>
</feature>
<feature type="region of interest" description="Disordered" evidence="1">
    <location>
        <begin position="228"/>
        <end position="256"/>
    </location>
</feature>
<proteinExistence type="predicted"/>
<dbReference type="EnsemblPlants" id="HORVU.MOREX.r3.3HG0274120.1">
    <property type="protein sequence ID" value="HORVU.MOREX.r3.3HG0274120.1.CDS1"/>
    <property type="gene ID" value="HORVU.MOREX.r3.3HG0274120"/>
</dbReference>
<dbReference type="Gramene" id="HORVU.MOREX.r3.3HG0274120.1">
    <property type="protein sequence ID" value="HORVU.MOREX.r3.3HG0274120.1.CDS1"/>
    <property type="gene ID" value="HORVU.MOREX.r3.3HG0274120"/>
</dbReference>
<dbReference type="PANTHER" id="PTHR33087">
    <property type="entry name" value="OS07G0539200 PROTEIN"/>
    <property type="match status" value="1"/>
</dbReference>
<dbReference type="PANTHER" id="PTHR33087:SF47">
    <property type="entry name" value="DUF4283 DOMAIN-CONTAINING PROTEIN"/>
    <property type="match status" value="1"/>
</dbReference>
<sequence>MLRHLDHACRPRATRSVTVPSPAVDQAVFFLQGHAVTLTAADGVNVTSPMAVGRALEGLLSVPVHSLRVTAHHPEHFLVLFTQPAHQVNALRRGSLRVEGAYFNIASWHEYDHAIFNSLHLHVRVVIEMVPMQFWSVEGAEEILGKRVRVDRLDSRTLERGHTKTFACWVWMSDLANIPTSHTLAVLPRGAGRVEEMQGFSPPDRRVAPPPATADYTMLIHVDRIEDWTPHSPRSSHSGQSGLPSSGSDDDSAPFPLVASATWSMGVEDGRGAGRNQRQARAPVADLGCRGRPSGGRAREQDGDGGSGGGGQRSWRDVLLRRGRSQAPPKAAPAPRHRSRSPQTRRRPGDSTRRRQGAGRAASRARPQPHQQRARPHPPPPSVGKAAPVARAGGGAAGPVVGRTGKDPVEKDPVVDFFETAPKPCSASAAVDSLAADVHAAAEAVVNSPLQFDAALLLNDPSEAVQFDAFSPTLSVAASDLGQYSRATPTPACTMELQLGAVTGRVSKMQLGAAADRPEARDLFRVSKQGLIAAVPAPCTARRQAAPPKSRASSTPIRHSARQAACGSTVRVAQRASLRLVKELELLGPRDKMTDEVARALLQCFDEPLSDGDLAVIAKLTHLDCEALRVMAGMIGPEGAAEEAGV</sequence>
<accession>A0A8I6WZA7</accession>
<dbReference type="Gramene" id="HORVU.MOREX.r2.3HG0227200.1">
    <property type="protein sequence ID" value="HORVU.MOREX.r2.3HG0227200.1.CDS.1"/>
    <property type="gene ID" value="HORVU.MOREX.r2.3HG0227200"/>
</dbReference>
<evidence type="ECO:0000313" key="2">
    <source>
        <dbReference type="EnsemblPlants" id="HORVU.MOREX.r3.3HG0274120.1.CDS1"/>
    </source>
</evidence>
<keyword evidence="3" id="KW-1185">Reference proteome</keyword>
<reference evidence="3" key="1">
    <citation type="journal article" date="2012" name="Nature">
        <title>A physical, genetic and functional sequence assembly of the barley genome.</title>
        <authorList>
            <consortium name="The International Barley Genome Sequencing Consortium"/>
            <person name="Mayer K.F."/>
            <person name="Waugh R."/>
            <person name="Brown J.W."/>
            <person name="Schulman A."/>
            <person name="Langridge P."/>
            <person name="Platzer M."/>
            <person name="Fincher G.B."/>
            <person name="Muehlbauer G.J."/>
            <person name="Sato K."/>
            <person name="Close T.J."/>
            <person name="Wise R.P."/>
            <person name="Stein N."/>
        </authorList>
    </citation>
    <scope>NUCLEOTIDE SEQUENCE [LARGE SCALE GENOMIC DNA]</scope>
    <source>
        <strain evidence="3">cv. Morex</strain>
    </source>
</reference>
<name>A0A8I6WZA7_HORVV</name>
<dbReference type="InterPro" id="IPR053253">
    <property type="entry name" value="Sex_diff_modulator"/>
</dbReference>
<protein>
    <recommendedName>
        <fullName evidence="4">DUF4283 domain-containing protein</fullName>
    </recommendedName>
</protein>
<organism evidence="2 3">
    <name type="scientific">Hordeum vulgare subsp. vulgare</name>
    <name type="common">Domesticated barley</name>
    <dbReference type="NCBI Taxonomy" id="112509"/>
    <lineage>
        <taxon>Eukaryota</taxon>
        <taxon>Viridiplantae</taxon>
        <taxon>Streptophyta</taxon>
        <taxon>Embryophyta</taxon>
        <taxon>Tracheophyta</taxon>
        <taxon>Spermatophyta</taxon>
        <taxon>Magnoliopsida</taxon>
        <taxon>Liliopsida</taxon>
        <taxon>Poales</taxon>
        <taxon>Poaceae</taxon>
        <taxon>BOP clade</taxon>
        <taxon>Pooideae</taxon>
        <taxon>Triticodae</taxon>
        <taxon>Triticeae</taxon>
        <taxon>Hordeinae</taxon>
        <taxon>Hordeum</taxon>
    </lineage>
</organism>
<evidence type="ECO:0000313" key="3">
    <source>
        <dbReference type="Proteomes" id="UP000011116"/>
    </source>
</evidence>
<evidence type="ECO:0000256" key="1">
    <source>
        <dbReference type="SAM" id="MobiDB-lite"/>
    </source>
</evidence>
<dbReference type="AlphaFoldDB" id="A0A8I6WZA7"/>
<feature type="compositionally biased region" description="Low complexity" evidence="1">
    <location>
        <begin position="358"/>
        <end position="371"/>
    </location>
</feature>
<feature type="compositionally biased region" description="Basic residues" evidence="1">
    <location>
        <begin position="335"/>
        <end position="346"/>
    </location>
</feature>